<evidence type="ECO:0000259" key="1">
    <source>
        <dbReference type="Pfam" id="PF04324"/>
    </source>
</evidence>
<dbReference type="Proteomes" id="UP000264179">
    <property type="component" value="Unassembled WGS sequence"/>
</dbReference>
<name>A0A3D5N783_9PROT</name>
<protein>
    <recommendedName>
        <fullName evidence="1">BFD-like [2Fe-2S]-binding domain-containing protein</fullName>
    </recommendedName>
</protein>
<feature type="non-terminal residue" evidence="2">
    <location>
        <position position="1"/>
    </location>
</feature>
<dbReference type="EMBL" id="DPOP01000042">
    <property type="protein sequence ID" value="HCW66498.1"/>
    <property type="molecule type" value="Genomic_DNA"/>
</dbReference>
<comment type="caution">
    <text evidence="2">The sequence shown here is derived from an EMBL/GenBank/DDBJ whole genome shotgun (WGS) entry which is preliminary data.</text>
</comment>
<sequence>DGGWYFQLMKDGQDVTELRDTLAFGQAFAGGAAGNPLDAVAALPDDAEICGCNGICKGSIVSAITEKGLTTLDEVKG</sequence>
<accession>A0A3D5N783</accession>
<organism evidence="2 3">
    <name type="scientific">Thalassospira lucentensis</name>
    <dbReference type="NCBI Taxonomy" id="168935"/>
    <lineage>
        <taxon>Bacteria</taxon>
        <taxon>Pseudomonadati</taxon>
        <taxon>Pseudomonadota</taxon>
        <taxon>Alphaproteobacteria</taxon>
        <taxon>Rhodospirillales</taxon>
        <taxon>Thalassospiraceae</taxon>
        <taxon>Thalassospira</taxon>
    </lineage>
</organism>
<evidence type="ECO:0000313" key="3">
    <source>
        <dbReference type="Proteomes" id="UP000264179"/>
    </source>
</evidence>
<gene>
    <name evidence="2" type="ORF">DHR80_04645</name>
</gene>
<dbReference type="RefSeq" id="WP_277276736.1">
    <property type="nucleotide sequence ID" value="NZ_DPOP01000042.1"/>
</dbReference>
<proteinExistence type="predicted"/>
<reference evidence="2 3" key="1">
    <citation type="journal article" date="2018" name="Nat. Biotechnol.">
        <title>A standardized bacterial taxonomy based on genome phylogeny substantially revises the tree of life.</title>
        <authorList>
            <person name="Parks D.H."/>
            <person name="Chuvochina M."/>
            <person name="Waite D.W."/>
            <person name="Rinke C."/>
            <person name="Skarshewski A."/>
            <person name="Chaumeil P.A."/>
            <person name="Hugenholtz P."/>
        </authorList>
    </citation>
    <scope>NUCLEOTIDE SEQUENCE [LARGE SCALE GENOMIC DNA]</scope>
    <source>
        <strain evidence="2">UBA9881</strain>
    </source>
</reference>
<feature type="domain" description="BFD-like [2Fe-2S]-binding" evidence="1">
    <location>
        <begin position="49"/>
        <end position="76"/>
    </location>
</feature>
<feature type="non-terminal residue" evidence="2">
    <location>
        <position position="77"/>
    </location>
</feature>
<dbReference type="Pfam" id="PF04324">
    <property type="entry name" value="Fer2_BFD"/>
    <property type="match status" value="1"/>
</dbReference>
<evidence type="ECO:0000313" key="2">
    <source>
        <dbReference type="EMBL" id="HCW66498.1"/>
    </source>
</evidence>
<dbReference type="AlphaFoldDB" id="A0A3D5N783"/>
<dbReference type="InterPro" id="IPR007419">
    <property type="entry name" value="BFD-like_2Fe2S-bd_dom"/>
</dbReference>